<feature type="chain" id="PRO_5004637786" evidence="1">
    <location>
        <begin position="22"/>
        <end position="111"/>
    </location>
</feature>
<dbReference type="AlphaFoldDB" id="U3AAX2"/>
<feature type="signal peptide" evidence="1">
    <location>
        <begin position="1"/>
        <end position="21"/>
    </location>
</feature>
<sequence>MKKFSLFFAFFTFLISSNSFAHTSLQNIEKIQVELGHIYIVSKGFVNVKGCDIGNIVKLDKDFPGFKEMYSMALAAYTTKTPIGFWIKQECGPSPWAKTVPVAYASYLAQK</sequence>
<accession>U3AAX2</accession>
<dbReference type="RefSeq" id="WP_021710844.1">
    <property type="nucleotide sequence ID" value="NZ_BAOB01000191.1"/>
</dbReference>
<proteinExistence type="predicted"/>
<keyword evidence="3" id="KW-1185">Reference proteome</keyword>
<organism evidence="2 3">
    <name type="scientific">Vibrio azureus NBRC 104587</name>
    <dbReference type="NCBI Taxonomy" id="1219077"/>
    <lineage>
        <taxon>Bacteria</taxon>
        <taxon>Pseudomonadati</taxon>
        <taxon>Pseudomonadota</taxon>
        <taxon>Gammaproteobacteria</taxon>
        <taxon>Vibrionales</taxon>
        <taxon>Vibrionaceae</taxon>
        <taxon>Vibrio</taxon>
    </lineage>
</organism>
<dbReference type="OrthoDB" id="5906001at2"/>
<dbReference type="EMBL" id="BATL01000062">
    <property type="protein sequence ID" value="GAD77101.1"/>
    <property type="molecule type" value="Genomic_DNA"/>
</dbReference>
<name>U3AAX2_9VIBR</name>
<comment type="caution">
    <text evidence="2">The sequence shown here is derived from an EMBL/GenBank/DDBJ whole genome shotgun (WGS) entry which is preliminary data.</text>
</comment>
<evidence type="ECO:0000313" key="2">
    <source>
        <dbReference type="EMBL" id="GAD77101.1"/>
    </source>
</evidence>
<evidence type="ECO:0000313" key="3">
    <source>
        <dbReference type="Proteomes" id="UP000016567"/>
    </source>
</evidence>
<reference evidence="2 3" key="1">
    <citation type="submission" date="2013-09" db="EMBL/GenBank/DDBJ databases">
        <title>Whole genome shotgun sequence of Vibrio azureus NBRC 104587.</title>
        <authorList>
            <person name="Isaki S."/>
            <person name="Hosoyama A."/>
            <person name="Numata M."/>
            <person name="Hashimoto M."/>
            <person name="Hosoyama Y."/>
            <person name="Tsuchikane K."/>
            <person name="Noguchi M."/>
            <person name="Hirakata S."/>
            <person name="Ichikawa N."/>
            <person name="Ohji S."/>
            <person name="Yamazoe A."/>
            <person name="Fujita N."/>
        </authorList>
    </citation>
    <scope>NUCLEOTIDE SEQUENCE [LARGE SCALE GENOMIC DNA]</scope>
    <source>
        <strain evidence="2 3">NBRC 104587</strain>
    </source>
</reference>
<protein>
    <submittedName>
        <fullName evidence="2">Uncharacterized protein</fullName>
    </submittedName>
</protein>
<evidence type="ECO:0000256" key="1">
    <source>
        <dbReference type="SAM" id="SignalP"/>
    </source>
</evidence>
<dbReference type="Proteomes" id="UP000016567">
    <property type="component" value="Unassembled WGS sequence"/>
</dbReference>
<dbReference type="STRING" id="1219077.VAZ01S_062_00040"/>
<gene>
    <name evidence="2" type="ORF">VAZ01S_062_00040</name>
</gene>
<keyword evidence="1" id="KW-0732">Signal</keyword>